<dbReference type="PROSITE" id="PS50931">
    <property type="entry name" value="HTH_LYSR"/>
    <property type="match status" value="1"/>
</dbReference>
<dbReference type="Proteomes" id="UP000234342">
    <property type="component" value="Unassembled WGS sequence"/>
</dbReference>
<keyword evidence="7" id="KW-1185">Reference proteome</keyword>
<evidence type="ECO:0000313" key="6">
    <source>
        <dbReference type="EMBL" id="SMX74507.1"/>
    </source>
</evidence>
<protein>
    <submittedName>
        <fullName evidence="6">DNA-binding transcriptional regulator, LysR family</fullName>
    </submittedName>
</protein>
<keyword evidence="4" id="KW-0804">Transcription</keyword>
<evidence type="ECO:0000259" key="5">
    <source>
        <dbReference type="PROSITE" id="PS50931"/>
    </source>
</evidence>
<feature type="domain" description="HTH lysR-type" evidence="5">
    <location>
        <begin position="12"/>
        <end position="69"/>
    </location>
</feature>
<dbReference type="InterPro" id="IPR036388">
    <property type="entry name" value="WH-like_DNA-bd_sf"/>
</dbReference>
<dbReference type="GO" id="GO:0003700">
    <property type="term" value="F:DNA-binding transcription factor activity"/>
    <property type="evidence" value="ECO:0007669"/>
    <property type="project" value="InterPro"/>
</dbReference>
<keyword evidence="3 6" id="KW-0238">DNA-binding</keyword>
<dbReference type="PANTHER" id="PTHR30346:SF0">
    <property type="entry name" value="HCA OPERON TRANSCRIPTIONAL ACTIVATOR HCAR"/>
    <property type="match status" value="1"/>
</dbReference>
<dbReference type="InterPro" id="IPR036390">
    <property type="entry name" value="WH_DNA-bd_sf"/>
</dbReference>
<dbReference type="SUPFAM" id="SSF46785">
    <property type="entry name" value="Winged helix' DNA-binding domain"/>
    <property type="match status" value="1"/>
</dbReference>
<dbReference type="Pfam" id="PF00126">
    <property type="entry name" value="HTH_1"/>
    <property type="match status" value="1"/>
</dbReference>
<dbReference type="InterPro" id="IPR005119">
    <property type="entry name" value="LysR_subst-bd"/>
</dbReference>
<evidence type="ECO:0000256" key="1">
    <source>
        <dbReference type="ARBA" id="ARBA00009437"/>
    </source>
</evidence>
<evidence type="ECO:0000256" key="4">
    <source>
        <dbReference type="ARBA" id="ARBA00023163"/>
    </source>
</evidence>
<organism evidence="6 7">
    <name type="scientific">Brevibacterium antiquum</name>
    <dbReference type="NCBI Taxonomy" id="234835"/>
    <lineage>
        <taxon>Bacteria</taxon>
        <taxon>Bacillati</taxon>
        <taxon>Actinomycetota</taxon>
        <taxon>Actinomycetes</taxon>
        <taxon>Micrococcales</taxon>
        <taxon>Brevibacteriaceae</taxon>
        <taxon>Brevibacterium</taxon>
    </lineage>
</organism>
<comment type="similarity">
    <text evidence="1">Belongs to the LysR transcriptional regulatory family.</text>
</comment>
<dbReference type="GO" id="GO:0003677">
    <property type="term" value="F:DNA binding"/>
    <property type="evidence" value="ECO:0007669"/>
    <property type="project" value="UniProtKB-KW"/>
</dbReference>
<dbReference type="PRINTS" id="PR00039">
    <property type="entry name" value="HTHLYSR"/>
</dbReference>
<proteinExistence type="inferred from homology"/>
<dbReference type="GO" id="GO:0032993">
    <property type="term" value="C:protein-DNA complex"/>
    <property type="evidence" value="ECO:0007669"/>
    <property type="project" value="TreeGrafter"/>
</dbReference>
<dbReference type="InterPro" id="IPR000847">
    <property type="entry name" value="LysR_HTH_N"/>
</dbReference>
<dbReference type="PANTHER" id="PTHR30346">
    <property type="entry name" value="TRANSCRIPTIONAL DUAL REGULATOR HCAR-RELATED"/>
    <property type="match status" value="1"/>
</dbReference>
<dbReference type="Gene3D" id="1.10.10.10">
    <property type="entry name" value="Winged helix-like DNA-binding domain superfamily/Winged helix DNA-binding domain"/>
    <property type="match status" value="1"/>
</dbReference>
<dbReference type="Pfam" id="PF03466">
    <property type="entry name" value="LysR_substrate"/>
    <property type="match status" value="1"/>
</dbReference>
<evidence type="ECO:0000256" key="2">
    <source>
        <dbReference type="ARBA" id="ARBA00023015"/>
    </source>
</evidence>
<sequence length="312" mass="34252">MRFYYQWKVMDMDLRHFSAFIAVAQELHFGRAAEKLHIAQPALSQMIRSLEAELDAPLFERTTRRVRLTPSGEALLEPAHAIRDQVEGARRIARSAQEGIVGRVRIGFGGTSGYSILSLLAREVAERQPGIELELHPQMYCGEAALALRDGVTDLAVISPPASAGIAVHVIRQERVMVAVPTRHELAGRNSVSMADLEEQPFITYAPSHGSQVREAMMRLADQAGFLPRIAQEAPDPYSLLALVGAQVGISIVVESSNHIRIDGVTYIRLAEGGDAFTLALGWRRNNPSKALTRVVEIVQEILPEAVPPEAE</sequence>
<dbReference type="SUPFAM" id="SSF53850">
    <property type="entry name" value="Periplasmic binding protein-like II"/>
    <property type="match status" value="1"/>
</dbReference>
<gene>
    <name evidence="6" type="ORF">BANT10_00877</name>
</gene>
<name>A0A2H1IH11_9MICO</name>
<dbReference type="Gene3D" id="3.40.190.10">
    <property type="entry name" value="Periplasmic binding protein-like II"/>
    <property type="match status" value="2"/>
</dbReference>
<evidence type="ECO:0000256" key="3">
    <source>
        <dbReference type="ARBA" id="ARBA00023125"/>
    </source>
</evidence>
<dbReference type="AlphaFoldDB" id="A0A2H1IH11"/>
<evidence type="ECO:0000313" key="7">
    <source>
        <dbReference type="Proteomes" id="UP000234342"/>
    </source>
</evidence>
<dbReference type="EMBL" id="FXZE01000003">
    <property type="protein sequence ID" value="SMX74507.1"/>
    <property type="molecule type" value="Genomic_DNA"/>
</dbReference>
<keyword evidence="2" id="KW-0805">Transcription regulation</keyword>
<reference evidence="7" key="1">
    <citation type="submission" date="2017-03" db="EMBL/GenBank/DDBJ databases">
        <authorList>
            <person name="Monnet C."/>
        </authorList>
    </citation>
    <scope>NUCLEOTIDE SEQUENCE [LARGE SCALE GENOMIC DNA]</scope>
    <source>
        <strain evidence="7">P10</strain>
    </source>
</reference>
<accession>A0A2H1IH11</accession>
<dbReference type="FunFam" id="1.10.10.10:FF:000001">
    <property type="entry name" value="LysR family transcriptional regulator"/>
    <property type="match status" value="1"/>
</dbReference>
<dbReference type="CDD" id="cd08414">
    <property type="entry name" value="PBP2_LTTR_aromatics_like"/>
    <property type="match status" value="1"/>
</dbReference>